<dbReference type="AlphaFoldDB" id="A0A6J4PS89"/>
<sequence length="63" mass="7404">MIEPSFLDLCLPRQEPDRSYQNFWNILRHYKGCSLSIAIICFTNIYKYKVCALQPTILIGARH</sequence>
<name>A0A6J4PS89_9CYAN</name>
<dbReference type="EMBL" id="CADCTZ010001831">
    <property type="protein sequence ID" value="CAA9422962.1"/>
    <property type="molecule type" value="Genomic_DNA"/>
</dbReference>
<accession>A0A6J4PS89</accession>
<gene>
    <name evidence="1" type="ORF">AVDCRST_MAG84-7288</name>
</gene>
<organism evidence="1">
    <name type="scientific">uncultured Microcoleus sp</name>
    <dbReference type="NCBI Taxonomy" id="259945"/>
    <lineage>
        <taxon>Bacteria</taxon>
        <taxon>Bacillati</taxon>
        <taxon>Cyanobacteriota</taxon>
        <taxon>Cyanophyceae</taxon>
        <taxon>Oscillatoriophycideae</taxon>
        <taxon>Oscillatoriales</taxon>
        <taxon>Microcoleaceae</taxon>
        <taxon>Microcoleus</taxon>
        <taxon>environmental samples</taxon>
    </lineage>
</organism>
<reference evidence="1" key="1">
    <citation type="submission" date="2020-02" db="EMBL/GenBank/DDBJ databases">
        <authorList>
            <person name="Meier V. D."/>
        </authorList>
    </citation>
    <scope>NUCLEOTIDE SEQUENCE</scope>
    <source>
        <strain evidence="1">AVDCRST_MAG84</strain>
    </source>
</reference>
<evidence type="ECO:0000313" key="1">
    <source>
        <dbReference type="EMBL" id="CAA9422962.1"/>
    </source>
</evidence>
<proteinExistence type="predicted"/>
<protein>
    <submittedName>
        <fullName evidence="1">Uncharacterized protein</fullName>
    </submittedName>
</protein>